<evidence type="ECO:0000313" key="5">
    <source>
        <dbReference type="Proteomes" id="UP000187203"/>
    </source>
</evidence>
<name>A0A1R3HUH6_9ROSI</name>
<feature type="compositionally biased region" description="Polar residues" evidence="1">
    <location>
        <begin position="85"/>
        <end position="100"/>
    </location>
</feature>
<reference evidence="5" key="1">
    <citation type="submission" date="2013-09" db="EMBL/GenBank/DDBJ databases">
        <title>Corchorus olitorius genome sequencing.</title>
        <authorList>
            <person name="Alam M."/>
            <person name="Haque M.S."/>
            <person name="Islam M.S."/>
            <person name="Emdad E.M."/>
            <person name="Islam M.M."/>
            <person name="Ahmed B."/>
            <person name="Halim A."/>
            <person name="Hossen Q.M.M."/>
            <person name="Hossain M.Z."/>
            <person name="Ahmed R."/>
            <person name="Khan M.M."/>
            <person name="Islam R."/>
            <person name="Rashid M.M."/>
            <person name="Khan S.A."/>
            <person name="Rahman M.S."/>
            <person name="Alam M."/>
            <person name="Yahiya A.S."/>
            <person name="Khan M.S."/>
            <person name="Azam M.S."/>
            <person name="Haque T."/>
            <person name="Lashkar M.Z.H."/>
            <person name="Akhand A.I."/>
            <person name="Morshed G."/>
            <person name="Roy S."/>
            <person name="Uddin K.S."/>
            <person name="Rabeya T."/>
            <person name="Hossain A.S."/>
            <person name="Chowdhury A."/>
            <person name="Snigdha A.R."/>
            <person name="Mortoza M.S."/>
            <person name="Matin S.A."/>
            <person name="Hoque S.M.E."/>
            <person name="Islam M.K."/>
            <person name="Roy D.K."/>
            <person name="Haider R."/>
            <person name="Moosa M.M."/>
            <person name="Elias S.M."/>
            <person name="Hasan A.M."/>
            <person name="Jahan S."/>
            <person name="Shafiuddin M."/>
            <person name="Mahmood N."/>
            <person name="Shommy N.S."/>
        </authorList>
    </citation>
    <scope>NUCLEOTIDE SEQUENCE [LARGE SCALE GENOMIC DNA]</scope>
    <source>
        <strain evidence="5">cv. O-4</strain>
    </source>
</reference>
<evidence type="ECO:0000313" key="4">
    <source>
        <dbReference type="EMBL" id="OMO73972.1"/>
    </source>
</evidence>
<comment type="caution">
    <text evidence="4">The sequence shown here is derived from an EMBL/GenBank/DDBJ whole genome shotgun (WGS) entry which is preliminary data.</text>
</comment>
<dbReference type="PANTHER" id="PTHR31286">
    <property type="entry name" value="GLYCINE-RICH CELL WALL STRUCTURAL PROTEIN 1.8-LIKE"/>
    <property type="match status" value="1"/>
</dbReference>
<proteinExistence type="predicted"/>
<dbReference type="EMBL" id="AWUE01019376">
    <property type="protein sequence ID" value="OMO73972.1"/>
    <property type="molecule type" value="Genomic_DNA"/>
</dbReference>
<gene>
    <name evidence="4" type="ORF">COLO4_26770</name>
</gene>
<evidence type="ECO:0000256" key="1">
    <source>
        <dbReference type="SAM" id="MobiDB-lite"/>
    </source>
</evidence>
<feature type="region of interest" description="Disordered" evidence="1">
    <location>
        <begin position="83"/>
        <end position="110"/>
    </location>
</feature>
<evidence type="ECO:0008006" key="6">
    <source>
        <dbReference type="Google" id="ProtNLM"/>
    </source>
</evidence>
<dbReference type="InterPro" id="IPR040256">
    <property type="entry name" value="At4g02000-like"/>
</dbReference>
<dbReference type="InterPro" id="IPR025558">
    <property type="entry name" value="DUF4283"/>
</dbReference>
<dbReference type="Proteomes" id="UP000187203">
    <property type="component" value="Unassembled WGS sequence"/>
</dbReference>
<feature type="domain" description="DUF4283" evidence="2">
    <location>
        <begin position="126"/>
        <end position="207"/>
    </location>
</feature>
<dbReference type="PANTHER" id="PTHR31286:SF167">
    <property type="entry name" value="OS09G0268800 PROTEIN"/>
    <property type="match status" value="1"/>
</dbReference>
<sequence>MKIETVHSWKILNRRFAPYFISKPCTRKIKHSLLFQAMKQWQKPNYPTLSRILTHNPEPPQSNNTQCTMSDIENYRISHKRECSWTDSDSSSPEHSNDATNGLPPPPIGRRSHRISFPLSLINSAKEEAQQCVVGFLMDIRKFSSANIQRMVNQAWRCLGTTTVKGRADDKYLIHLDHPVDRKVALERTPWSLEGALFVTVKWNPNTPLSQLKLERMEAWLQIWDLPIEYQQPHVAETMAQVAGEVIRLDWDDSPTRNIRYMRVRIAVDPRKPLAAGCTLEMDNGYTMRIPFSYKKVTKLCLSCGIVGHTMGFPIVYEPNENLFSNSMRAFFNRSSRRTTRLRYNLRNGGRAVLDANRQIAEIPNDEIQQGRKQITIIEDVSQPVDRLAEASQDGFQNFTRGESSHQRLEAERGNGAEVGINDAPLRDAERDPGPLNIETGQSFQMEQVSDNQLAGTTNEMELSIQDEERPLEIEPVPQPTEIIEVLEEEDPYEAQVEESDIMPIMDPVAKFDRSVLIIEQIEGRYADGFQNLSEVDDMRFALAREQARFERVCDELVRQSEQMLEDLQNRRLNDPLVQPNDNRVRWIEVPGGGPLLTNARVALEQKDQAPESSSMGARRGTNPNLTRREEVFMEFCVQVETEELSLIDGSHYSLSLQNAAPESSMVDIPPVTNSQNQLIVEEEIRMRPAFICTMNEEDMVTAFLMDTPSPESPQVNREATSDDVLEHYGRG</sequence>
<protein>
    <recommendedName>
        <fullName evidence="6">DUF4283 domain-containing protein</fullName>
    </recommendedName>
</protein>
<dbReference type="AlphaFoldDB" id="A0A1R3HUH6"/>
<keyword evidence="5" id="KW-1185">Reference proteome</keyword>
<accession>A0A1R3HUH6</accession>
<dbReference type="InterPro" id="IPR025836">
    <property type="entry name" value="Zn_knuckle_CX2CX4HX4C"/>
</dbReference>
<evidence type="ECO:0000259" key="3">
    <source>
        <dbReference type="Pfam" id="PF14392"/>
    </source>
</evidence>
<feature type="domain" description="Zinc knuckle CX2CX4HX4C" evidence="3">
    <location>
        <begin position="268"/>
        <end position="312"/>
    </location>
</feature>
<dbReference type="OrthoDB" id="1690666at2759"/>
<organism evidence="4 5">
    <name type="scientific">Corchorus olitorius</name>
    <dbReference type="NCBI Taxonomy" id="93759"/>
    <lineage>
        <taxon>Eukaryota</taxon>
        <taxon>Viridiplantae</taxon>
        <taxon>Streptophyta</taxon>
        <taxon>Embryophyta</taxon>
        <taxon>Tracheophyta</taxon>
        <taxon>Spermatophyta</taxon>
        <taxon>Magnoliopsida</taxon>
        <taxon>eudicotyledons</taxon>
        <taxon>Gunneridae</taxon>
        <taxon>Pentapetalae</taxon>
        <taxon>rosids</taxon>
        <taxon>malvids</taxon>
        <taxon>Malvales</taxon>
        <taxon>Malvaceae</taxon>
        <taxon>Grewioideae</taxon>
        <taxon>Apeibeae</taxon>
        <taxon>Corchorus</taxon>
    </lineage>
</organism>
<dbReference type="Pfam" id="PF14392">
    <property type="entry name" value="zf-CCHC_4"/>
    <property type="match status" value="1"/>
</dbReference>
<evidence type="ECO:0000259" key="2">
    <source>
        <dbReference type="Pfam" id="PF14111"/>
    </source>
</evidence>
<feature type="region of interest" description="Disordered" evidence="1">
    <location>
        <begin position="709"/>
        <end position="732"/>
    </location>
</feature>
<dbReference type="Pfam" id="PF14111">
    <property type="entry name" value="DUF4283"/>
    <property type="match status" value="1"/>
</dbReference>